<dbReference type="Pfam" id="PF06804">
    <property type="entry name" value="Lipoprotein_18"/>
    <property type="match status" value="1"/>
</dbReference>
<accession>A0A3B0WXP7</accession>
<protein>
    <recommendedName>
        <fullName evidence="2">Outer membrane protein assembly factor BamC</fullName>
    </recommendedName>
</protein>
<dbReference type="Gene3D" id="3.30.310.170">
    <property type="entry name" value="Outer membrane protein assembly factor BamC"/>
    <property type="match status" value="1"/>
</dbReference>
<evidence type="ECO:0008006" key="2">
    <source>
        <dbReference type="Google" id="ProtNLM"/>
    </source>
</evidence>
<evidence type="ECO:0000313" key="1">
    <source>
        <dbReference type="EMBL" id="VAW53969.1"/>
    </source>
</evidence>
<dbReference type="PROSITE" id="PS51257">
    <property type="entry name" value="PROKAR_LIPOPROTEIN"/>
    <property type="match status" value="1"/>
</dbReference>
<sequence length="378" mass="43679">MKSYMKRCENLKWAVVVLMPWLLIACTGSDERPVYQGAEYYKNLEVPPDLTEPDTGDQLRVPEPTKQAKQFFIDKNKLETVITPRFDGVRVVSFAGNSWLEVDNNVEKVWVELLKFWESEGIELVENRPLLGFMETEWIIRLDSDSSYLRSIFQGFEPDAKDKYRVRFERFNNDAKTRLYLSHTRIERVIYGEEADHYDWVTQPGNAEAEREMIARMAIYAGLSGEQSSALLENYRPYTSLVKIDSTNTAALTMAGSMEFVWQRAMRALDRMRVQNIREEKSSSSIYFAVGKISNEDMGVEKDELTESSWIMQLFTTDKKDIATNKSRQYRLELTEAGERIQIDVKDANQTIETDEDGDVTGTTLAEQVRDILARNLD</sequence>
<dbReference type="AlphaFoldDB" id="A0A3B0WXP7"/>
<reference evidence="1" key="1">
    <citation type="submission" date="2018-06" db="EMBL/GenBank/DDBJ databases">
        <authorList>
            <person name="Zhirakovskaya E."/>
        </authorList>
    </citation>
    <scope>NUCLEOTIDE SEQUENCE</scope>
</reference>
<dbReference type="EMBL" id="UOFE01000036">
    <property type="protein sequence ID" value="VAW53969.1"/>
    <property type="molecule type" value="Genomic_DNA"/>
</dbReference>
<organism evidence="1">
    <name type="scientific">hydrothermal vent metagenome</name>
    <dbReference type="NCBI Taxonomy" id="652676"/>
    <lineage>
        <taxon>unclassified sequences</taxon>
        <taxon>metagenomes</taxon>
        <taxon>ecological metagenomes</taxon>
    </lineage>
</organism>
<gene>
    <name evidence="1" type="ORF">MNBD_GAMMA05-1615</name>
</gene>
<name>A0A3B0WXP7_9ZZZZ</name>
<proteinExistence type="predicted"/>
<dbReference type="InterPro" id="IPR010653">
    <property type="entry name" value="NlpB/DapX"/>
</dbReference>
<dbReference type="InterPro" id="IPR042268">
    <property type="entry name" value="BamC_C"/>
</dbReference>